<sequence length="35" mass="3984">MNVWIVSFLLDTFAAEKRKVLITEVVVNDMSLTSI</sequence>
<gene>
    <name evidence="1" type="ORF">BILFYP9_03450</name>
</gene>
<reference evidence="1" key="1">
    <citation type="submission" date="2019-11" db="EMBL/GenBank/DDBJ databases">
        <authorList>
            <person name="Feng L."/>
        </authorList>
    </citation>
    <scope>NUCLEOTIDE SEQUENCE</scope>
    <source>
        <strain evidence="1">BintestinalisLFYP9</strain>
    </source>
</reference>
<dbReference type="EMBL" id="CACRSU010000046">
    <property type="protein sequence ID" value="VYT41676.1"/>
    <property type="molecule type" value="Genomic_DNA"/>
</dbReference>
<accession>A0A6N2WQW7</accession>
<organism evidence="1">
    <name type="scientific">Bacteroides intestinalis</name>
    <dbReference type="NCBI Taxonomy" id="329854"/>
    <lineage>
        <taxon>Bacteria</taxon>
        <taxon>Pseudomonadati</taxon>
        <taxon>Bacteroidota</taxon>
        <taxon>Bacteroidia</taxon>
        <taxon>Bacteroidales</taxon>
        <taxon>Bacteroidaceae</taxon>
        <taxon>Bacteroides</taxon>
    </lineage>
</organism>
<protein>
    <submittedName>
        <fullName evidence="1">Uncharacterized protein</fullName>
    </submittedName>
</protein>
<evidence type="ECO:0000313" key="1">
    <source>
        <dbReference type="EMBL" id="VYT41676.1"/>
    </source>
</evidence>
<proteinExistence type="predicted"/>
<name>A0A6N2WQW7_9BACE</name>
<dbReference type="AlphaFoldDB" id="A0A6N2WQW7"/>